<comment type="caution">
    <text evidence="2">The sequence shown here is derived from an EMBL/GenBank/DDBJ whole genome shotgun (WGS) entry which is preliminary data.</text>
</comment>
<dbReference type="SUPFAM" id="SSF52317">
    <property type="entry name" value="Class I glutamine amidotransferase-like"/>
    <property type="match status" value="1"/>
</dbReference>
<dbReference type="CDD" id="cd01741">
    <property type="entry name" value="GATase1_1"/>
    <property type="match status" value="1"/>
</dbReference>
<dbReference type="InterPro" id="IPR029062">
    <property type="entry name" value="Class_I_gatase-like"/>
</dbReference>
<sequence>MRPFVLLATRADDAVADAEYEAFRRYGGLEPGELVRVRLEETPLEDALPGFDPADHSGVIIGGGPFNASDPPEQKSAVQLRVEAELGRVLDDVVARDLPLLGACYGVGLLGTRFGGVVDGTYAEPIGAVPVTLTDAGRADQLLERLPPTFDAFVGHKEACTELPAGAVLLASSPACPVQLFRLGRNVYATQFHPELDVPGIVERIRAYQYDGYYPPAEVDAVVASVEGQDVTVPGRIVARFVELFAR</sequence>
<dbReference type="EMBL" id="BSUK01000001">
    <property type="protein sequence ID" value="GMA23110.1"/>
    <property type="molecule type" value="Genomic_DNA"/>
</dbReference>
<dbReference type="InterPro" id="IPR044992">
    <property type="entry name" value="ChyE-like"/>
</dbReference>
<dbReference type="Proteomes" id="UP001157091">
    <property type="component" value="Unassembled WGS sequence"/>
</dbReference>
<evidence type="ECO:0000313" key="2">
    <source>
        <dbReference type="EMBL" id="GMA23110.1"/>
    </source>
</evidence>
<feature type="domain" description="Glutamine amidotransferase" evidence="1">
    <location>
        <begin position="53"/>
        <end position="196"/>
    </location>
</feature>
<dbReference type="RefSeq" id="WP_284292195.1">
    <property type="nucleotide sequence ID" value="NZ_BSUK01000001.1"/>
</dbReference>
<dbReference type="Pfam" id="PF00117">
    <property type="entry name" value="GATase"/>
    <property type="match status" value="1"/>
</dbReference>
<dbReference type="Gene3D" id="3.40.50.880">
    <property type="match status" value="1"/>
</dbReference>
<accession>A0ABQ6HX67</accession>
<dbReference type="PANTHER" id="PTHR42695">
    <property type="entry name" value="GLUTAMINE AMIDOTRANSFERASE YLR126C-RELATED"/>
    <property type="match status" value="1"/>
</dbReference>
<protein>
    <submittedName>
        <fullName evidence="2">Glutamine amidotransferase</fullName>
    </submittedName>
</protein>
<name>A0ABQ6HX67_9MICO</name>
<proteinExistence type="predicted"/>
<dbReference type="PROSITE" id="PS51273">
    <property type="entry name" value="GATASE_TYPE_1"/>
    <property type="match status" value="1"/>
</dbReference>
<keyword evidence="2" id="KW-0315">Glutamine amidotransferase</keyword>
<evidence type="ECO:0000259" key="1">
    <source>
        <dbReference type="Pfam" id="PF00117"/>
    </source>
</evidence>
<keyword evidence="3" id="KW-1185">Reference proteome</keyword>
<gene>
    <name evidence="2" type="ORF">GCM10025864_08690</name>
</gene>
<organism evidence="2 3">
    <name type="scientific">Luteimicrobium album</name>
    <dbReference type="NCBI Taxonomy" id="1054550"/>
    <lineage>
        <taxon>Bacteria</taxon>
        <taxon>Bacillati</taxon>
        <taxon>Actinomycetota</taxon>
        <taxon>Actinomycetes</taxon>
        <taxon>Micrococcales</taxon>
        <taxon>Luteimicrobium</taxon>
    </lineage>
</organism>
<dbReference type="PANTHER" id="PTHR42695:SF5">
    <property type="entry name" value="GLUTAMINE AMIDOTRANSFERASE YLR126C-RELATED"/>
    <property type="match status" value="1"/>
</dbReference>
<dbReference type="InterPro" id="IPR017926">
    <property type="entry name" value="GATASE"/>
</dbReference>
<dbReference type="NCBIfam" id="NF005743">
    <property type="entry name" value="PRK07567.1"/>
    <property type="match status" value="1"/>
</dbReference>
<reference evidence="3" key="1">
    <citation type="journal article" date="2019" name="Int. J. Syst. Evol. Microbiol.">
        <title>The Global Catalogue of Microorganisms (GCM) 10K type strain sequencing project: providing services to taxonomists for standard genome sequencing and annotation.</title>
        <authorList>
            <consortium name="The Broad Institute Genomics Platform"/>
            <consortium name="The Broad Institute Genome Sequencing Center for Infectious Disease"/>
            <person name="Wu L."/>
            <person name="Ma J."/>
        </authorList>
    </citation>
    <scope>NUCLEOTIDE SEQUENCE [LARGE SCALE GENOMIC DNA]</scope>
    <source>
        <strain evidence="3">NBRC 106348</strain>
    </source>
</reference>
<evidence type="ECO:0000313" key="3">
    <source>
        <dbReference type="Proteomes" id="UP001157091"/>
    </source>
</evidence>